<evidence type="ECO:0000256" key="4">
    <source>
        <dbReference type="ARBA" id="ARBA00022692"/>
    </source>
</evidence>
<dbReference type="GO" id="GO:0006879">
    <property type="term" value="P:intracellular iron ion homeostasis"/>
    <property type="evidence" value="ECO:0007669"/>
    <property type="project" value="TreeGrafter"/>
</dbReference>
<dbReference type="SUPFAM" id="SSF52343">
    <property type="entry name" value="Ferredoxin reductase-like, C-terminal NADP-linked domain"/>
    <property type="match status" value="1"/>
</dbReference>
<dbReference type="AlphaFoldDB" id="A0A8H7WJ18"/>
<sequence>MVPLFMAGRSNTIVSVLSLPLHVHHLVHHWLGRISIVQAFLHIIFVYTSRTERTHIPSGATIAATLGCLLVFSFIPFRKYRFEVFLKLHYLLAAVSLGGLLWHVIGVDPTKVIFPILLASLWLLGFVPYLYSWRIRSRDVQIKKFYRERTIGQHTYREIDIVRVDIELMHPVAIKPGQYVYLRVRGRDFHLSDKFQTHPFMITWWDSMESTPRIQDVSGSKAPSITILIQPANGLTRRISNTEFLQGVSFEGPSGHSLPLEEYENVALVAKGIGLAGILSYAKHIIDLKYDPKRKREVLTRKLDLYWELDDNSQEDWGGPFLKDLQSRSKTLSASILQIWCYFPQEKTSPPILNVDSYETEFIYFYPDSSYYIGVDEGISGVAANSAGRKIVVACGISSFVDAVRTITLKAMSPSGSIEFVESEYRLSRDKTPRENGKETLPVAEKSRARSMKISKPRVTFA</sequence>
<evidence type="ECO:0000256" key="9">
    <source>
        <dbReference type="ARBA" id="ARBA00023180"/>
    </source>
</evidence>
<evidence type="ECO:0000256" key="8">
    <source>
        <dbReference type="ARBA" id="ARBA00023136"/>
    </source>
</evidence>
<dbReference type="PANTHER" id="PTHR32361">
    <property type="entry name" value="FERRIC/CUPRIC REDUCTASE TRANSMEMBRANE COMPONENT"/>
    <property type="match status" value="1"/>
</dbReference>
<accession>A0A8H7WJ18</accession>
<feature type="transmembrane region" description="Helical" evidence="11">
    <location>
        <begin position="88"/>
        <end position="106"/>
    </location>
</feature>
<feature type="region of interest" description="Disordered" evidence="10">
    <location>
        <begin position="429"/>
        <end position="462"/>
    </location>
</feature>
<gene>
    <name evidence="13" type="ORF">IFR04_001012</name>
</gene>
<dbReference type="GO" id="GO:0005886">
    <property type="term" value="C:plasma membrane"/>
    <property type="evidence" value="ECO:0007669"/>
    <property type="project" value="TreeGrafter"/>
</dbReference>
<protein>
    <recommendedName>
        <fullName evidence="12">FAD-binding FR-type domain-containing protein</fullName>
    </recommendedName>
</protein>
<feature type="domain" description="FAD-binding FR-type" evidence="12">
    <location>
        <begin position="135"/>
        <end position="260"/>
    </location>
</feature>
<evidence type="ECO:0000256" key="6">
    <source>
        <dbReference type="ARBA" id="ARBA00023002"/>
    </source>
</evidence>
<dbReference type="GO" id="GO:0006826">
    <property type="term" value="P:iron ion transport"/>
    <property type="evidence" value="ECO:0007669"/>
    <property type="project" value="TreeGrafter"/>
</dbReference>
<name>A0A8H7WJ18_9HELO</name>
<feature type="compositionally biased region" description="Basic and acidic residues" evidence="10">
    <location>
        <begin position="429"/>
        <end position="438"/>
    </location>
</feature>
<organism evidence="13 14">
    <name type="scientific">Cadophora malorum</name>
    <dbReference type="NCBI Taxonomy" id="108018"/>
    <lineage>
        <taxon>Eukaryota</taxon>
        <taxon>Fungi</taxon>
        <taxon>Dikarya</taxon>
        <taxon>Ascomycota</taxon>
        <taxon>Pezizomycotina</taxon>
        <taxon>Leotiomycetes</taxon>
        <taxon>Helotiales</taxon>
        <taxon>Ploettnerulaceae</taxon>
        <taxon>Cadophora</taxon>
    </lineage>
</organism>
<dbReference type="EMBL" id="JAFJYH010000007">
    <property type="protein sequence ID" value="KAG4425805.1"/>
    <property type="molecule type" value="Genomic_DNA"/>
</dbReference>
<comment type="similarity">
    <text evidence="2">Belongs to the ferric reductase (FRE) family.</text>
</comment>
<comment type="caution">
    <text evidence="13">The sequence shown here is derived from an EMBL/GenBank/DDBJ whole genome shotgun (WGS) entry which is preliminary data.</text>
</comment>
<evidence type="ECO:0000313" key="13">
    <source>
        <dbReference type="EMBL" id="KAG4425805.1"/>
    </source>
</evidence>
<evidence type="ECO:0000256" key="7">
    <source>
        <dbReference type="ARBA" id="ARBA00023065"/>
    </source>
</evidence>
<keyword evidence="7" id="KW-0406">Ion transport</keyword>
<dbReference type="GO" id="GO:0000293">
    <property type="term" value="F:ferric-chelate reductase activity"/>
    <property type="evidence" value="ECO:0007669"/>
    <property type="project" value="UniProtKB-ARBA"/>
</dbReference>
<dbReference type="GO" id="GO:0015677">
    <property type="term" value="P:copper ion import"/>
    <property type="evidence" value="ECO:0007669"/>
    <property type="project" value="TreeGrafter"/>
</dbReference>
<feature type="transmembrane region" description="Helical" evidence="11">
    <location>
        <begin position="112"/>
        <end position="131"/>
    </location>
</feature>
<reference evidence="13" key="1">
    <citation type="submission" date="2021-02" db="EMBL/GenBank/DDBJ databases">
        <title>Genome sequence Cadophora malorum strain M34.</title>
        <authorList>
            <person name="Stefanovic E."/>
            <person name="Vu D."/>
            <person name="Scully C."/>
            <person name="Dijksterhuis J."/>
            <person name="Roader J."/>
            <person name="Houbraken J."/>
        </authorList>
    </citation>
    <scope>NUCLEOTIDE SEQUENCE</scope>
    <source>
        <strain evidence="13">M34</strain>
    </source>
</reference>
<dbReference type="InterPro" id="IPR039261">
    <property type="entry name" value="FNR_nucleotide-bd"/>
</dbReference>
<feature type="transmembrane region" description="Helical" evidence="11">
    <location>
        <begin position="55"/>
        <end position="76"/>
    </location>
</feature>
<keyword evidence="5 11" id="KW-1133">Transmembrane helix</keyword>
<keyword evidence="4 11" id="KW-0812">Transmembrane</keyword>
<dbReference type="Proteomes" id="UP000664132">
    <property type="component" value="Unassembled WGS sequence"/>
</dbReference>
<evidence type="ECO:0000256" key="5">
    <source>
        <dbReference type="ARBA" id="ARBA00022989"/>
    </source>
</evidence>
<evidence type="ECO:0000256" key="3">
    <source>
        <dbReference type="ARBA" id="ARBA00022448"/>
    </source>
</evidence>
<evidence type="ECO:0000259" key="12">
    <source>
        <dbReference type="PROSITE" id="PS51384"/>
    </source>
</evidence>
<evidence type="ECO:0000256" key="10">
    <source>
        <dbReference type="SAM" id="MobiDB-lite"/>
    </source>
</evidence>
<dbReference type="InterPro" id="IPR013130">
    <property type="entry name" value="Fe3_Rdtase_TM_dom"/>
</dbReference>
<dbReference type="Pfam" id="PF08030">
    <property type="entry name" value="NAD_binding_6"/>
    <property type="match status" value="1"/>
</dbReference>
<evidence type="ECO:0000256" key="1">
    <source>
        <dbReference type="ARBA" id="ARBA00004141"/>
    </source>
</evidence>
<evidence type="ECO:0000256" key="2">
    <source>
        <dbReference type="ARBA" id="ARBA00006278"/>
    </source>
</evidence>
<evidence type="ECO:0000256" key="11">
    <source>
        <dbReference type="SAM" id="Phobius"/>
    </source>
</evidence>
<keyword evidence="6" id="KW-0560">Oxidoreductase</keyword>
<dbReference type="CDD" id="cd06186">
    <property type="entry name" value="NOX_Duox_like_FAD_NADP"/>
    <property type="match status" value="1"/>
</dbReference>
<dbReference type="OrthoDB" id="4494341at2759"/>
<dbReference type="PROSITE" id="PS51384">
    <property type="entry name" value="FAD_FR"/>
    <property type="match status" value="1"/>
</dbReference>
<comment type="subcellular location">
    <subcellularLocation>
        <location evidence="1">Membrane</location>
        <topology evidence="1">Multi-pass membrane protein</topology>
    </subcellularLocation>
</comment>
<keyword evidence="3" id="KW-0813">Transport</keyword>
<dbReference type="InterPro" id="IPR017927">
    <property type="entry name" value="FAD-bd_FR_type"/>
</dbReference>
<dbReference type="InterPro" id="IPR013121">
    <property type="entry name" value="Fe_red_NAD-bd_6"/>
</dbReference>
<evidence type="ECO:0000313" key="14">
    <source>
        <dbReference type="Proteomes" id="UP000664132"/>
    </source>
</evidence>
<proteinExistence type="inferred from homology"/>
<dbReference type="InterPro" id="IPR051410">
    <property type="entry name" value="Ferric/Cupric_Reductase"/>
</dbReference>
<dbReference type="Pfam" id="PF01794">
    <property type="entry name" value="Ferric_reduct"/>
    <property type="match status" value="1"/>
</dbReference>
<dbReference type="PANTHER" id="PTHR32361:SF9">
    <property type="entry name" value="FERRIC REDUCTASE TRANSMEMBRANE COMPONENT 3-RELATED"/>
    <property type="match status" value="1"/>
</dbReference>
<keyword evidence="9" id="KW-0325">Glycoprotein</keyword>
<keyword evidence="14" id="KW-1185">Reference proteome</keyword>
<keyword evidence="8 11" id="KW-0472">Membrane</keyword>
<dbReference type="Gene3D" id="3.40.50.80">
    <property type="entry name" value="Nucleotide-binding domain of ferredoxin-NADP reductase (FNR) module"/>
    <property type="match status" value="1"/>
</dbReference>